<protein>
    <submittedName>
        <fullName evidence="6">Nucleoside hydrolase</fullName>
    </submittedName>
</protein>
<dbReference type="OrthoDB" id="5783963at2759"/>
<keyword evidence="3" id="KW-0326">Glycosidase</keyword>
<feature type="compositionally biased region" description="Pro residues" evidence="4">
    <location>
        <begin position="253"/>
        <end position="278"/>
    </location>
</feature>
<name>A0A6A6H8X8_VIRVR</name>
<dbReference type="EMBL" id="ML991797">
    <property type="protein sequence ID" value="KAF2234584.1"/>
    <property type="molecule type" value="Genomic_DNA"/>
</dbReference>
<evidence type="ECO:0000313" key="7">
    <source>
        <dbReference type="Proteomes" id="UP000800092"/>
    </source>
</evidence>
<comment type="similarity">
    <text evidence="1">Belongs to the IUNH family.</text>
</comment>
<dbReference type="Pfam" id="PF01156">
    <property type="entry name" value="IU_nuc_hydro"/>
    <property type="match status" value="1"/>
</dbReference>
<feature type="region of interest" description="Disordered" evidence="4">
    <location>
        <begin position="411"/>
        <end position="430"/>
    </location>
</feature>
<dbReference type="InterPro" id="IPR023186">
    <property type="entry name" value="IUNH"/>
</dbReference>
<evidence type="ECO:0000259" key="5">
    <source>
        <dbReference type="Pfam" id="PF01156"/>
    </source>
</evidence>
<keyword evidence="7" id="KW-1185">Reference proteome</keyword>
<organism evidence="6 7">
    <name type="scientific">Viridothelium virens</name>
    <name type="common">Speckled blister lichen</name>
    <name type="synonym">Trypethelium virens</name>
    <dbReference type="NCBI Taxonomy" id="1048519"/>
    <lineage>
        <taxon>Eukaryota</taxon>
        <taxon>Fungi</taxon>
        <taxon>Dikarya</taxon>
        <taxon>Ascomycota</taxon>
        <taxon>Pezizomycotina</taxon>
        <taxon>Dothideomycetes</taxon>
        <taxon>Dothideomycetes incertae sedis</taxon>
        <taxon>Trypetheliales</taxon>
        <taxon>Trypetheliaceae</taxon>
        <taxon>Viridothelium</taxon>
    </lineage>
</organism>
<evidence type="ECO:0000313" key="6">
    <source>
        <dbReference type="EMBL" id="KAF2234584.1"/>
    </source>
</evidence>
<dbReference type="GO" id="GO:0005829">
    <property type="term" value="C:cytosol"/>
    <property type="evidence" value="ECO:0007669"/>
    <property type="project" value="TreeGrafter"/>
</dbReference>
<dbReference type="InterPro" id="IPR036452">
    <property type="entry name" value="Ribo_hydro-like"/>
</dbReference>
<gene>
    <name evidence="6" type="ORF">EV356DRAFT_501461</name>
</gene>
<evidence type="ECO:0000256" key="4">
    <source>
        <dbReference type="SAM" id="MobiDB-lite"/>
    </source>
</evidence>
<dbReference type="Gene3D" id="3.90.245.10">
    <property type="entry name" value="Ribonucleoside hydrolase-like"/>
    <property type="match status" value="1"/>
</dbReference>
<dbReference type="GO" id="GO:0006152">
    <property type="term" value="P:purine nucleoside catabolic process"/>
    <property type="evidence" value="ECO:0007669"/>
    <property type="project" value="TreeGrafter"/>
</dbReference>
<proteinExistence type="inferred from homology"/>
<dbReference type="PANTHER" id="PTHR12304">
    <property type="entry name" value="INOSINE-URIDINE PREFERRING NUCLEOSIDE HYDROLASE"/>
    <property type="match status" value="1"/>
</dbReference>
<feature type="region of interest" description="Disordered" evidence="4">
    <location>
        <begin position="247"/>
        <end position="278"/>
    </location>
</feature>
<dbReference type="GO" id="GO:0008477">
    <property type="term" value="F:purine nucleosidase activity"/>
    <property type="evidence" value="ECO:0007669"/>
    <property type="project" value="TreeGrafter"/>
</dbReference>
<reference evidence="6" key="1">
    <citation type="journal article" date="2020" name="Stud. Mycol.">
        <title>101 Dothideomycetes genomes: a test case for predicting lifestyles and emergence of pathogens.</title>
        <authorList>
            <person name="Haridas S."/>
            <person name="Albert R."/>
            <person name="Binder M."/>
            <person name="Bloem J."/>
            <person name="Labutti K."/>
            <person name="Salamov A."/>
            <person name="Andreopoulos B."/>
            <person name="Baker S."/>
            <person name="Barry K."/>
            <person name="Bills G."/>
            <person name="Bluhm B."/>
            <person name="Cannon C."/>
            <person name="Castanera R."/>
            <person name="Culley D."/>
            <person name="Daum C."/>
            <person name="Ezra D."/>
            <person name="Gonzalez J."/>
            <person name="Henrissat B."/>
            <person name="Kuo A."/>
            <person name="Liang C."/>
            <person name="Lipzen A."/>
            <person name="Lutzoni F."/>
            <person name="Magnuson J."/>
            <person name="Mondo S."/>
            <person name="Nolan M."/>
            <person name="Ohm R."/>
            <person name="Pangilinan J."/>
            <person name="Park H.-J."/>
            <person name="Ramirez L."/>
            <person name="Alfaro M."/>
            <person name="Sun H."/>
            <person name="Tritt A."/>
            <person name="Yoshinaga Y."/>
            <person name="Zwiers L.-H."/>
            <person name="Turgeon B."/>
            <person name="Goodwin S."/>
            <person name="Spatafora J."/>
            <person name="Crous P."/>
            <person name="Grigoriev I."/>
        </authorList>
    </citation>
    <scope>NUCLEOTIDE SEQUENCE</scope>
    <source>
        <strain evidence="6">Tuck. ex Michener</strain>
    </source>
</reference>
<evidence type="ECO:0000256" key="2">
    <source>
        <dbReference type="ARBA" id="ARBA00022801"/>
    </source>
</evidence>
<dbReference type="InterPro" id="IPR001910">
    <property type="entry name" value="Inosine/uridine_hydrolase_dom"/>
</dbReference>
<dbReference type="Proteomes" id="UP000800092">
    <property type="component" value="Unassembled WGS sequence"/>
</dbReference>
<dbReference type="PANTHER" id="PTHR12304:SF56">
    <property type="entry name" value="HYDROLASE, PUTATIVE (AFU_ORTHOLOGUE AFUA_1G11790)-RELATED"/>
    <property type="match status" value="1"/>
</dbReference>
<sequence length="465" mass="50575">MGTKNRIIIDTDPGVDDILALLLAFCSQKNELQEDELEILLISVTFGNVEVLNCLRNVVSLFHVIEKELEWRKKTGHPEGLEALKRFRPRVALGADEPLADQILMADYFHGVDGLGGIHSSHPHLTPAETWRDLFTTTSASGSPEEKLAVNELQHGDTLFTPVQTSADKEILRLLAENDPDTITIIALGPLTNLARAAATAPETFLRAKEVVVMGGAISTPGNITPVSEFNLHADSIASARLLALTSPTPSSTLPPPPPAPASSPTPPPPPPFLAPYPEPLSRQLRLTLLPLDITNAHVLRRGQVEARLRARAEQGSPLAEWVGAFLGSTLDKVERLRGAVMGEEEEEDGKGGRGGTGEVALSLHDPLCVWYALTKQRVGKDGWSGVEGEDVRVETSGQWTRGMCVVDRRDRKKKVEKGDGEDVGGDHGGWLDGRKGNRVRRMMRSGEERSFGETLLDTIFGKDH</sequence>
<evidence type="ECO:0000256" key="1">
    <source>
        <dbReference type="ARBA" id="ARBA00009176"/>
    </source>
</evidence>
<dbReference type="AlphaFoldDB" id="A0A6A6H8X8"/>
<keyword evidence="2 6" id="KW-0378">Hydrolase</keyword>
<evidence type="ECO:0000256" key="3">
    <source>
        <dbReference type="ARBA" id="ARBA00023295"/>
    </source>
</evidence>
<accession>A0A6A6H8X8</accession>
<feature type="domain" description="Inosine/uridine-preferring nucleoside hydrolase" evidence="5">
    <location>
        <begin position="7"/>
        <end position="415"/>
    </location>
</feature>
<dbReference type="SUPFAM" id="SSF53590">
    <property type="entry name" value="Nucleoside hydrolase"/>
    <property type="match status" value="1"/>
</dbReference>